<proteinExistence type="predicted"/>
<name>A0A6C0BKB0_9ZZZZ</name>
<protein>
    <submittedName>
        <fullName evidence="1">Uncharacterized protein</fullName>
    </submittedName>
</protein>
<organism evidence="1">
    <name type="scientific">viral metagenome</name>
    <dbReference type="NCBI Taxonomy" id="1070528"/>
    <lineage>
        <taxon>unclassified sequences</taxon>
        <taxon>metagenomes</taxon>
        <taxon>organismal metagenomes</taxon>
    </lineage>
</organism>
<sequence>MAFFTNSDLAEISEMIKKKNEIKEKTNLNNDVGDRLFTDILYSLNDSIKDEMKDKITAGFEPIIPIWSTTEVTFYRAPGQKCDIRNNNHVSNPEVTLEDSLGSYMNEVLGYSGRSYKISHVLKMTDVLHLLSRYFGPNFHVYMKRRRIIAEATHHIYEVSVFLQYYPTSWPPAIGAKINKAWSDYLARSISCVFCSKSVTNLEAFQHTYCSSECHKKDHE</sequence>
<reference evidence="1" key="1">
    <citation type="journal article" date="2020" name="Nature">
        <title>Giant virus diversity and host interactions through global metagenomics.</title>
        <authorList>
            <person name="Schulz F."/>
            <person name="Roux S."/>
            <person name="Paez-Espino D."/>
            <person name="Jungbluth S."/>
            <person name="Walsh D.A."/>
            <person name="Denef V.J."/>
            <person name="McMahon K.D."/>
            <person name="Konstantinidis K.T."/>
            <person name="Eloe-Fadrosh E.A."/>
            <person name="Kyrpides N.C."/>
            <person name="Woyke T."/>
        </authorList>
    </citation>
    <scope>NUCLEOTIDE SEQUENCE</scope>
    <source>
        <strain evidence="1">GVMAG-M-3300013006-15</strain>
    </source>
</reference>
<accession>A0A6C0BKB0</accession>
<dbReference type="EMBL" id="MN739165">
    <property type="protein sequence ID" value="QHS91848.1"/>
    <property type="molecule type" value="Genomic_DNA"/>
</dbReference>
<evidence type="ECO:0000313" key="1">
    <source>
        <dbReference type="EMBL" id="QHS91848.1"/>
    </source>
</evidence>
<dbReference type="AlphaFoldDB" id="A0A6C0BKB0"/>